<evidence type="ECO:0000313" key="3">
    <source>
        <dbReference type="EMBL" id="KAG2314533.1"/>
    </source>
</evidence>
<evidence type="ECO:0000256" key="2">
    <source>
        <dbReference type="SAM" id="MobiDB-lite"/>
    </source>
</evidence>
<protein>
    <submittedName>
        <fullName evidence="3">Uncharacterized protein</fullName>
    </submittedName>
</protein>
<comment type="caution">
    <text evidence="3">The sequence shown here is derived from an EMBL/GenBank/DDBJ whole genome shotgun (WGS) entry which is preliminary data.</text>
</comment>
<keyword evidence="1" id="KW-0175">Coiled coil</keyword>
<evidence type="ECO:0000313" key="4">
    <source>
        <dbReference type="Proteomes" id="UP000886595"/>
    </source>
</evidence>
<dbReference type="Proteomes" id="UP000886595">
    <property type="component" value="Unassembled WGS sequence"/>
</dbReference>
<accession>A0A8X7VP27</accession>
<dbReference type="AlphaFoldDB" id="A0A8X7VP27"/>
<organism evidence="3 4">
    <name type="scientific">Brassica carinata</name>
    <name type="common">Ethiopian mustard</name>
    <name type="synonym">Abyssinian cabbage</name>
    <dbReference type="NCBI Taxonomy" id="52824"/>
    <lineage>
        <taxon>Eukaryota</taxon>
        <taxon>Viridiplantae</taxon>
        <taxon>Streptophyta</taxon>
        <taxon>Embryophyta</taxon>
        <taxon>Tracheophyta</taxon>
        <taxon>Spermatophyta</taxon>
        <taxon>Magnoliopsida</taxon>
        <taxon>eudicotyledons</taxon>
        <taxon>Gunneridae</taxon>
        <taxon>Pentapetalae</taxon>
        <taxon>rosids</taxon>
        <taxon>malvids</taxon>
        <taxon>Brassicales</taxon>
        <taxon>Brassicaceae</taxon>
        <taxon>Brassiceae</taxon>
        <taxon>Brassica</taxon>
    </lineage>
</organism>
<reference evidence="3 4" key="1">
    <citation type="submission" date="2020-02" db="EMBL/GenBank/DDBJ databases">
        <authorList>
            <person name="Ma Q."/>
            <person name="Huang Y."/>
            <person name="Song X."/>
            <person name="Pei D."/>
        </authorList>
    </citation>
    <scope>NUCLEOTIDE SEQUENCE [LARGE SCALE GENOMIC DNA]</scope>
    <source>
        <strain evidence="3">Sxm20200214</strain>
        <tissue evidence="3">Leaf</tissue>
    </source>
</reference>
<evidence type="ECO:0000256" key="1">
    <source>
        <dbReference type="SAM" id="Coils"/>
    </source>
</evidence>
<proteinExistence type="predicted"/>
<feature type="region of interest" description="Disordered" evidence="2">
    <location>
        <begin position="148"/>
        <end position="266"/>
    </location>
</feature>
<name>A0A8X7VP27_BRACI</name>
<sequence length="568" mass="63868">MGIARRPINVRYAERLTLFSFSFCAVGHPNVATYSEDWKERARTIALQRQDCWSSFTRDRIQDRIQRSIDRIAYHECLISAFGPFLISYNRIMIFSFSESWISEPNPLIKSPANKRLPLFSRIEQKEINRARAMKELPDLSRIMAARTSARKGGSGGEVDPPSPIRQVTVPAADARTPKEGTAKKVTSKKKKKQGPEVHGEGPSERVHTGDGPKKGKKKKRKATDEENKALRVATEDPEEPSSEEVPLKKRRKKKETGTPRPSSVCEDELRDNIRFEFNRELPLSFYPEECGRLIRSVKGGPDPLPPIGGLIFEEEYAHAACSSVKSHGDWNVLVGKYDAALKRAQEQILAGEEEQRRIEVAHGEALQVAIREKEEAVAREKALRREFNETRSSDLAELESCKDSMKDLQFVVDKLEKEKADLERARAADLMKHAEEANRLRKSRKYEVTHERVRVMIAMISKAERCFNRIRLRETKRDAYDEAREVVRSAGSSTHRAGSESVRADQALPIKAPGADRVEAPVIVLSDSPSKFLKAAGLVGSSSEDSETESEDSGPKDQGREGDSNPP</sequence>
<feature type="compositionally biased region" description="Basic and acidic residues" evidence="2">
    <location>
        <begin position="194"/>
        <end position="214"/>
    </location>
</feature>
<dbReference type="EMBL" id="JAAMPC010000004">
    <property type="protein sequence ID" value="KAG2314533.1"/>
    <property type="molecule type" value="Genomic_DNA"/>
</dbReference>
<feature type="coiled-coil region" evidence="1">
    <location>
        <begin position="367"/>
        <end position="438"/>
    </location>
</feature>
<feature type="region of interest" description="Disordered" evidence="2">
    <location>
        <begin position="536"/>
        <end position="568"/>
    </location>
</feature>
<keyword evidence="4" id="KW-1185">Reference proteome</keyword>
<feature type="compositionally biased region" description="Basic and acidic residues" evidence="2">
    <location>
        <begin position="554"/>
        <end position="568"/>
    </location>
</feature>
<gene>
    <name evidence="3" type="ORF">Bca52824_017655</name>
</gene>